<organism evidence="11">
    <name type="scientific">Wuchereria bancrofti</name>
    <dbReference type="NCBI Taxonomy" id="6293"/>
    <lineage>
        <taxon>Eukaryota</taxon>
        <taxon>Metazoa</taxon>
        <taxon>Ecdysozoa</taxon>
        <taxon>Nematoda</taxon>
        <taxon>Chromadorea</taxon>
        <taxon>Rhabditida</taxon>
        <taxon>Spirurina</taxon>
        <taxon>Spiruromorpha</taxon>
        <taxon>Filarioidea</taxon>
        <taxon>Onchocercidae</taxon>
        <taxon>Wuchereria</taxon>
    </lineage>
</organism>
<protein>
    <submittedName>
        <fullName evidence="12">C2H2-type domain-containing protein</fullName>
    </submittedName>
</protein>
<dbReference type="STRING" id="6293.A0A1I8EG00"/>
<dbReference type="FunFam" id="3.30.160.60:FF:000634">
    <property type="entry name" value="Zinc finger X-chromosomal protein"/>
    <property type="match status" value="1"/>
</dbReference>
<evidence type="ECO:0000313" key="11">
    <source>
        <dbReference type="WBParaSite" id="maker-PairedContig_1921-snap-gene-0.12-mRNA-1"/>
    </source>
</evidence>
<dbReference type="PROSITE" id="PS00028">
    <property type="entry name" value="ZINC_FINGER_C2H2_1"/>
    <property type="match status" value="3"/>
</dbReference>
<dbReference type="SMART" id="SM00355">
    <property type="entry name" value="ZnF_C2H2"/>
    <property type="match status" value="3"/>
</dbReference>
<dbReference type="PANTHER" id="PTHR23235">
    <property type="entry name" value="KRUEPPEL-LIKE TRANSCRIPTION FACTOR"/>
    <property type="match status" value="1"/>
</dbReference>
<dbReference type="Gene3D" id="3.30.160.60">
    <property type="entry name" value="Classic Zinc Finger"/>
    <property type="match status" value="3"/>
</dbReference>
<comment type="subcellular location">
    <subcellularLocation>
        <location evidence="1">Nucleus</location>
    </subcellularLocation>
</comment>
<feature type="region of interest" description="Disordered" evidence="8">
    <location>
        <begin position="138"/>
        <end position="158"/>
    </location>
</feature>
<keyword evidence="3" id="KW-0677">Repeat</keyword>
<dbReference type="AlphaFoldDB" id="A0A1I8EG00"/>
<name>A0A1I8EG00_WUCBA</name>
<keyword evidence="5" id="KW-0862">Zinc</keyword>
<evidence type="ECO:0000256" key="2">
    <source>
        <dbReference type="ARBA" id="ARBA00022723"/>
    </source>
</evidence>
<evidence type="ECO:0000256" key="6">
    <source>
        <dbReference type="ARBA" id="ARBA00023242"/>
    </source>
</evidence>
<dbReference type="FunFam" id="3.30.160.60:FF:000512">
    <property type="entry name" value="zinc finger protein 197 isoform X1"/>
    <property type="match status" value="1"/>
</dbReference>
<dbReference type="GO" id="GO:0008270">
    <property type="term" value="F:zinc ion binding"/>
    <property type="evidence" value="ECO:0007669"/>
    <property type="project" value="UniProtKB-KW"/>
</dbReference>
<evidence type="ECO:0000256" key="1">
    <source>
        <dbReference type="ARBA" id="ARBA00004123"/>
    </source>
</evidence>
<dbReference type="WBParaSite" id="mrna-Wban_02789">
    <property type="protein sequence ID" value="mrna-Wban_02789"/>
    <property type="gene ID" value="Wban_02789"/>
</dbReference>
<dbReference type="PROSITE" id="PS50157">
    <property type="entry name" value="ZINC_FINGER_C2H2_2"/>
    <property type="match status" value="3"/>
</dbReference>
<evidence type="ECO:0000256" key="7">
    <source>
        <dbReference type="PROSITE-ProRule" id="PRU00042"/>
    </source>
</evidence>
<dbReference type="Pfam" id="PF00096">
    <property type="entry name" value="zf-C2H2"/>
    <property type="match status" value="3"/>
</dbReference>
<evidence type="ECO:0000256" key="4">
    <source>
        <dbReference type="ARBA" id="ARBA00022771"/>
    </source>
</evidence>
<dbReference type="WBParaSite" id="maker-PairedContig_1921-snap-gene-0.12-mRNA-1">
    <property type="protein sequence ID" value="maker-PairedContig_1921-snap-gene-0.12-mRNA-1"/>
    <property type="gene ID" value="maker-PairedContig_1921-snap-gene-0.12"/>
</dbReference>
<evidence type="ECO:0000256" key="8">
    <source>
        <dbReference type="SAM" id="MobiDB-lite"/>
    </source>
</evidence>
<keyword evidence="6" id="KW-0539">Nucleus</keyword>
<keyword evidence="2" id="KW-0479">Metal-binding</keyword>
<feature type="domain" description="C2H2-type" evidence="9">
    <location>
        <begin position="224"/>
        <end position="251"/>
    </location>
</feature>
<sequence length="289" mass="33168">MPKRKTYLIASLLDECDTNDMKAINCNTVKPMEIINNECETLRKLNRDMPECSEKRERQQNVVAKVNGIPWKRALPMPIIRNQLQNFPQNESSQCFLYRMPVPTHLQTLSPYSISCLSQLMITRYQLMQMQQTVVQQLSSSSSSPSSPTSASSPLSSLTSSTAINQQISSNRTSICHQQHRFRTLSNQNQSTAKKYRCDICDKTFSRSNTLVTHKRIHTGEKPFHCDHCGRAFRQPGNLTRHRLTHTTVKPYICSICEKAFNRASNLHTHMRTHSQIFRTKITSMQSFG</sequence>
<evidence type="ECO:0000259" key="9">
    <source>
        <dbReference type="PROSITE" id="PS50157"/>
    </source>
</evidence>
<reference evidence="11" key="3">
    <citation type="submission" date="2016-11" db="UniProtKB">
        <authorList>
            <consortium name="WormBaseParasite"/>
        </authorList>
    </citation>
    <scope>IDENTIFICATION</scope>
    <source>
        <strain evidence="11 12">pt0022</strain>
    </source>
</reference>
<reference evidence="10" key="2">
    <citation type="journal article" date="2016" name="Mol. Ecol.">
        <title>Population genomics of the filarial nematode parasite Wuchereria bancrofti from mosquitoes.</title>
        <authorList>
            <person name="Small S.T."/>
            <person name="Reimer L.J."/>
            <person name="Tisch D.J."/>
            <person name="King C.L."/>
            <person name="Christensen B.M."/>
            <person name="Siba P.M."/>
            <person name="Kazura J.W."/>
            <person name="Serre D."/>
            <person name="Zimmerman P.A."/>
        </authorList>
    </citation>
    <scope>NUCLEOTIDE SEQUENCE</scope>
    <source>
        <strain evidence="10">pt0022</strain>
    </source>
</reference>
<dbReference type="InterPro" id="IPR036236">
    <property type="entry name" value="Znf_C2H2_sf"/>
</dbReference>
<dbReference type="FunFam" id="3.30.160.60:FF:001182">
    <property type="entry name" value="Zinc finger, C2H2 type"/>
    <property type="match status" value="1"/>
</dbReference>
<reference evidence="10" key="1">
    <citation type="submission" date="2015-03" db="EMBL/GenBank/DDBJ databases">
        <title>Wuchereria bancrofti Genome Sequencing Papua New Guinea Strain.</title>
        <authorList>
            <person name="Small S.T."/>
            <person name="Serre D."/>
            <person name="Zimmerman P.A."/>
        </authorList>
    </citation>
    <scope>NUCLEOTIDE SEQUENCE [LARGE SCALE GENOMIC DNA]</scope>
    <source>
        <strain evidence="10">pt0022</strain>
    </source>
</reference>
<feature type="domain" description="C2H2-type" evidence="9">
    <location>
        <begin position="196"/>
        <end position="223"/>
    </location>
</feature>
<accession>A0A1I8EG00</accession>
<dbReference type="InterPro" id="IPR013087">
    <property type="entry name" value="Znf_C2H2_type"/>
</dbReference>
<keyword evidence="4 7" id="KW-0863">Zinc-finger</keyword>
<dbReference type="SUPFAM" id="SSF57667">
    <property type="entry name" value="beta-beta-alpha zinc fingers"/>
    <property type="match status" value="2"/>
</dbReference>
<dbReference type="GO" id="GO:0005634">
    <property type="term" value="C:nucleus"/>
    <property type="evidence" value="ECO:0007669"/>
    <property type="project" value="UniProtKB-SubCell"/>
</dbReference>
<dbReference type="GO" id="GO:0000978">
    <property type="term" value="F:RNA polymerase II cis-regulatory region sequence-specific DNA binding"/>
    <property type="evidence" value="ECO:0007669"/>
    <property type="project" value="TreeGrafter"/>
</dbReference>
<evidence type="ECO:0000313" key="12">
    <source>
        <dbReference type="WBParaSite" id="mrna-Wban_02789"/>
    </source>
</evidence>
<evidence type="ECO:0000256" key="3">
    <source>
        <dbReference type="ARBA" id="ARBA00022737"/>
    </source>
</evidence>
<proteinExistence type="predicted"/>
<feature type="domain" description="C2H2-type" evidence="9">
    <location>
        <begin position="252"/>
        <end position="275"/>
    </location>
</feature>
<dbReference type="GO" id="GO:0000981">
    <property type="term" value="F:DNA-binding transcription factor activity, RNA polymerase II-specific"/>
    <property type="evidence" value="ECO:0007669"/>
    <property type="project" value="TreeGrafter"/>
</dbReference>
<dbReference type="Proteomes" id="UP000093561">
    <property type="component" value="Unassembled WGS sequence"/>
</dbReference>
<evidence type="ECO:0000313" key="10">
    <source>
        <dbReference type="Proteomes" id="UP000093561"/>
    </source>
</evidence>
<dbReference type="PANTHER" id="PTHR23235:SF120">
    <property type="entry name" value="KRUPPEL-LIKE FACTOR 15"/>
    <property type="match status" value="1"/>
</dbReference>
<evidence type="ECO:0000256" key="5">
    <source>
        <dbReference type="ARBA" id="ARBA00022833"/>
    </source>
</evidence>